<dbReference type="AlphaFoldDB" id="A0A927CQV7"/>
<dbReference type="InterPro" id="IPR057326">
    <property type="entry name" value="KR_dom"/>
</dbReference>
<dbReference type="EMBL" id="JACXIY010000019">
    <property type="protein sequence ID" value="MBD2870266.1"/>
    <property type="molecule type" value="Genomic_DNA"/>
</dbReference>
<keyword evidence="5" id="KW-1185">Reference proteome</keyword>
<keyword evidence="2" id="KW-0560">Oxidoreductase</keyword>
<name>A0A927CQV7_9BACL</name>
<evidence type="ECO:0000313" key="5">
    <source>
        <dbReference type="Proteomes" id="UP000632125"/>
    </source>
</evidence>
<dbReference type="GO" id="GO:0008206">
    <property type="term" value="P:bile acid metabolic process"/>
    <property type="evidence" value="ECO:0007669"/>
    <property type="project" value="UniProtKB-ARBA"/>
</dbReference>
<dbReference type="CDD" id="cd05362">
    <property type="entry name" value="THN_reductase-like_SDR_c"/>
    <property type="match status" value="1"/>
</dbReference>
<accession>A0A927CQV7</accession>
<sequence length="247" mass="26622">MNQSLAGKTAIVTGASRGIGRVLAQRLASQGAKVAVNYYSNRDQAEEIAEQISRTNGQAVAVQADVSKVGDIRKLFEETAGHFGGIDILINNAGLGIMKPVEAITEEDFDRVFNLNVKGSYFASQLAADYMKEDGSIVNFSTSVIGLMLPAYSLYAASKGAVEQFTRHLAKELAPRGIRINAVAPGPIQTEFFMAGKSEELIERFKQMNAFNRLGEPEDVAGVVQFLLSEEAGWITGQTLRVNGGMV</sequence>
<dbReference type="NCBIfam" id="NF005559">
    <property type="entry name" value="PRK07231.1"/>
    <property type="match status" value="1"/>
</dbReference>
<evidence type="ECO:0000313" key="4">
    <source>
        <dbReference type="EMBL" id="MBD2870266.1"/>
    </source>
</evidence>
<reference evidence="4" key="1">
    <citation type="submission" date="2020-09" db="EMBL/GenBank/DDBJ databases">
        <title>A novel bacterium of genus Paenibacillus, isolated from South China Sea.</title>
        <authorList>
            <person name="Huang H."/>
            <person name="Mo K."/>
            <person name="Hu Y."/>
        </authorList>
    </citation>
    <scope>NUCLEOTIDE SEQUENCE</scope>
    <source>
        <strain evidence="4">IB182493</strain>
    </source>
</reference>
<dbReference type="PANTHER" id="PTHR48107">
    <property type="entry name" value="NADPH-DEPENDENT ALDEHYDE REDUCTASE-LIKE PROTEIN, CHLOROPLASTIC-RELATED"/>
    <property type="match status" value="1"/>
</dbReference>
<dbReference type="Gene3D" id="3.40.50.720">
    <property type="entry name" value="NAD(P)-binding Rossmann-like Domain"/>
    <property type="match status" value="1"/>
</dbReference>
<dbReference type="PANTHER" id="PTHR48107:SF7">
    <property type="entry name" value="RE15974P"/>
    <property type="match status" value="1"/>
</dbReference>
<evidence type="ECO:0000256" key="1">
    <source>
        <dbReference type="ARBA" id="ARBA00006484"/>
    </source>
</evidence>
<dbReference type="PRINTS" id="PR00081">
    <property type="entry name" value="GDHRDH"/>
</dbReference>
<comment type="caution">
    <text evidence="4">The sequence shown here is derived from an EMBL/GenBank/DDBJ whole genome shotgun (WGS) entry which is preliminary data.</text>
</comment>
<organism evidence="4 5">
    <name type="scientific">Paenibacillus arenilitoris</name>
    <dbReference type="NCBI Taxonomy" id="2772299"/>
    <lineage>
        <taxon>Bacteria</taxon>
        <taxon>Bacillati</taxon>
        <taxon>Bacillota</taxon>
        <taxon>Bacilli</taxon>
        <taxon>Bacillales</taxon>
        <taxon>Paenibacillaceae</taxon>
        <taxon>Paenibacillus</taxon>
    </lineage>
</organism>
<evidence type="ECO:0000256" key="2">
    <source>
        <dbReference type="ARBA" id="ARBA00023002"/>
    </source>
</evidence>
<dbReference type="SMART" id="SM00822">
    <property type="entry name" value="PKS_KR"/>
    <property type="match status" value="1"/>
</dbReference>
<comment type="similarity">
    <text evidence="1">Belongs to the short-chain dehydrogenases/reductases (SDR) family.</text>
</comment>
<dbReference type="RefSeq" id="WP_190863058.1">
    <property type="nucleotide sequence ID" value="NZ_JACXIY010000019.1"/>
</dbReference>
<dbReference type="Proteomes" id="UP000632125">
    <property type="component" value="Unassembled WGS sequence"/>
</dbReference>
<gene>
    <name evidence="4" type="ORF">IDH41_16925</name>
</gene>
<proteinExistence type="inferred from homology"/>
<feature type="domain" description="Ketoreductase" evidence="3">
    <location>
        <begin position="8"/>
        <end position="186"/>
    </location>
</feature>
<evidence type="ECO:0000259" key="3">
    <source>
        <dbReference type="SMART" id="SM00822"/>
    </source>
</evidence>
<dbReference type="InterPro" id="IPR002347">
    <property type="entry name" value="SDR_fam"/>
</dbReference>
<dbReference type="GO" id="GO:0016614">
    <property type="term" value="F:oxidoreductase activity, acting on CH-OH group of donors"/>
    <property type="evidence" value="ECO:0007669"/>
    <property type="project" value="UniProtKB-ARBA"/>
</dbReference>
<dbReference type="FunFam" id="3.40.50.720:FF:000084">
    <property type="entry name" value="Short-chain dehydrogenase reductase"/>
    <property type="match status" value="1"/>
</dbReference>
<dbReference type="SUPFAM" id="SSF51735">
    <property type="entry name" value="NAD(P)-binding Rossmann-fold domains"/>
    <property type="match status" value="1"/>
</dbReference>
<dbReference type="Pfam" id="PF13561">
    <property type="entry name" value="adh_short_C2"/>
    <property type="match status" value="1"/>
</dbReference>
<protein>
    <submittedName>
        <fullName evidence="4">SDR family oxidoreductase</fullName>
    </submittedName>
</protein>
<dbReference type="InterPro" id="IPR036291">
    <property type="entry name" value="NAD(P)-bd_dom_sf"/>
</dbReference>
<dbReference type="PRINTS" id="PR00080">
    <property type="entry name" value="SDRFAMILY"/>
</dbReference>